<evidence type="ECO:0000256" key="2">
    <source>
        <dbReference type="SAM" id="SignalP"/>
    </source>
</evidence>
<feature type="chain" id="PRO_5041249462" evidence="2">
    <location>
        <begin position="26"/>
        <end position="182"/>
    </location>
</feature>
<accession>A0AA38VU96</accession>
<organism evidence="3 4">
    <name type="scientific">Coniochaeta hoffmannii</name>
    <dbReference type="NCBI Taxonomy" id="91930"/>
    <lineage>
        <taxon>Eukaryota</taxon>
        <taxon>Fungi</taxon>
        <taxon>Dikarya</taxon>
        <taxon>Ascomycota</taxon>
        <taxon>Pezizomycotina</taxon>
        <taxon>Sordariomycetes</taxon>
        <taxon>Sordariomycetidae</taxon>
        <taxon>Coniochaetales</taxon>
        <taxon>Coniochaetaceae</taxon>
        <taxon>Coniochaeta</taxon>
    </lineage>
</organism>
<evidence type="ECO:0000313" key="4">
    <source>
        <dbReference type="Proteomes" id="UP001174691"/>
    </source>
</evidence>
<gene>
    <name evidence="3" type="ORF">NKR19_g48</name>
</gene>
<keyword evidence="2" id="KW-0732">Signal</keyword>
<evidence type="ECO:0000256" key="1">
    <source>
        <dbReference type="SAM" id="MobiDB-lite"/>
    </source>
</evidence>
<evidence type="ECO:0000313" key="3">
    <source>
        <dbReference type="EMBL" id="KAJ9165736.1"/>
    </source>
</evidence>
<feature type="region of interest" description="Disordered" evidence="1">
    <location>
        <begin position="159"/>
        <end position="182"/>
    </location>
</feature>
<sequence length="182" mass="19165">MPHLPFRQALFPILLVAYLALAADALPQLPGPASVQEDTGQVSINERPDANTTATNLPISITIFSGSPGPKNCRGSLISTLDPPRPEGLGLRTGSQCYNLPSVAGCGNFVANKDDGCEARLFAEPACASYVNTAVFMPESRAVGGMWRSFAVECGIPPPDPATLGTPPLQGMMTDIKRPNRS</sequence>
<feature type="signal peptide" evidence="2">
    <location>
        <begin position="1"/>
        <end position="25"/>
    </location>
</feature>
<dbReference type="AlphaFoldDB" id="A0AA38VU96"/>
<keyword evidence="4" id="KW-1185">Reference proteome</keyword>
<name>A0AA38VU96_9PEZI</name>
<protein>
    <submittedName>
        <fullName evidence="3">Uncharacterized protein</fullName>
    </submittedName>
</protein>
<proteinExistence type="predicted"/>
<dbReference type="Proteomes" id="UP001174691">
    <property type="component" value="Unassembled WGS sequence"/>
</dbReference>
<comment type="caution">
    <text evidence="3">The sequence shown here is derived from an EMBL/GenBank/DDBJ whole genome shotgun (WGS) entry which is preliminary data.</text>
</comment>
<reference evidence="3" key="1">
    <citation type="submission" date="2022-07" db="EMBL/GenBank/DDBJ databases">
        <title>Fungi with potential for degradation of polypropylene.</title>
        <authorList>
            <person name="Gostincar C."/>
        </authorList>
    </citation>
    <scope>NUCLEOTIDE SEQUENCE</scope>
    <source>
        <strain evidence="3">EXF-13287</strain>
    </source>
</reference>
<dbReference type="EMBL" id="JANBVN010000001">
    <property type="protein sequence ID" value="KAJ9165736.1"/>
    <property type="molecule type" value="Genomic_DNA"/>
</dbReference>